<evidence type="ECO:0000256" key="1">
    <source>
        <dbReference type="SAM" id="MobiDB-lite"/>
    </source>
</evidence>
<dbReference type="Proteomes" id="UP001633002">
    <property type="component" value="Unassembled WGS sequence"/>
</dbReference>
<accession>A0ABD3I2U3</accession>
<proteinExistence type="predicted"/>
<protein>
    <submittedName>
        <fullName evidence="2">Uncharacterized protein</fullName>
    </submittedName>
</protein>
<comment type="caution">
    <text evidence="2">The sequence shown here is derived from an EMBL/GenBank/DDBJ whole genome shotgun (WGS) entry which is preliminary data.</text>
</comment>
<dbReference type="EMBL" id="JBJQOH010000002">
    <property type="protein sequence ID" value="KAL3697087.1"/>
    <property type="molecule type" value="Genomic_DNA"/>
</dbReference>
<keyword evidence="3" id="KW-1185">Reference proteome</keyword>
<feature type="region of interest" description="Disordered" evidence="1">
    <location>
        <begin position="54"/>
        <end position="83"/>
    </location>
</feature>
<gene>
    <name evidence="2" type="ORF">R1sor_011163</name>
</gene>
<evidence type="ECO:0000313" key="3">
    <source>
        <dbReference type="Proteomes" id="UP001633002"/>
    </source>
</evidence>
<dbReference type="AlphaFoldDB" id="A0ABD3I2U3"/>
<feature type="compositionally biased region" description="Basic and acidic residues" evidence="1">
    <location>
        <begin position="67"/>
        <end position="79"/>
    </location>
</feature>
<sequence>MNFEGAIPLHSIRFRKRDVDGPSPVAESHGLLNIIEVAGKEMQHKLRDVAEAAAGVVDAEDEEESTPGDRGEVKQEESGGSKWGCGGSLVWAGLGNSVVLSYELQLGISLR</sequence>
<name>A0ABD3I2U3_9MARC</name>
<evidence type="ECO:0000313" key="2">
    <source>
        <dbReference type="EMBL" id="KAL3697087.1"/>
    </source>
</evidence>
<reference evidence="2 3" key="1">
    <citation type="submission" date="2024-09" db="EMBL/GenBank/DDBJ databases">
        <title>Chromosome-scale assembly of Riccia sorocarpa.</title>
        <authorList>
            <person name="Paukszto L."/>
        </authorList>
    </citation>
    <scope>NUCLEOTIDE SEQUENCE [LARGE SCALE GENOMIC DNA]</scope>
    <source>
        <strain evidence="2">LP-2024</strain>
        <tissue evidence="2">Aerial parts of the thallus</tissue>
    </source>
</reference>
<organism evidence="2 3">
    <name type="scientific">Riccia sorocarpa</name>
    <dbReference type="NCBI Taxonomy" id="122646"/>
    <lineage>
        <taxon>Eukaryota</taxon>
        <taxon>Viridiplantae</taxon>
        <taxon>Streptophyta</taxon>
        <taxon>Embryophyta</taxon>
        <taxon>Marchantiophyta</taxon>
        <taxon>Marchantiopsida</taxon>
        <taxon>Marchantiidae</taxon>
        <taxon>Marchantiales</taxon>
        <taxon>Ricciaceae</taxon>
        <taxon>Riccia</taxon>
    </lineage>
</organism>